<dbReference type="PROSITE" id="PS00061">
    <property type="entry name" value="ADH_SHORT"/>
    <property type="match status" value="1"/>
</dbReference>
<dbReference type="eggNOG" id="KOG0725">
    <property type="taxonomic scope" value="Eukaryota"/>
</dbReference>
<dbReference type="SUPFAM" id="SSF51735">
    <property type="entry name" value="NAD(P)-binding Rossmann-fold domains"/>
    <property type="match status" value="1"/>
</dbReference>
<dbReference type="InParanoid" id="B2VRV8"/>
<organism evidence="2 3">
    <name type="scientific">Pyrenophora tritici-repentis (strain Pt-1C-BFP)</name>
    <name type="common">Wheat tan spot fungus</name>
    <name type="synonym">Drechslera tritici-repentis</name>
    <dbReference type="NCBI Taxonomy" id="426418"/>
    <lineage>
        <taxon>Eukaryota</taxon>
        <taxon>Fungi</taxon>
        <taxon>Dikarya</taxon>
        <taxon>Ascomycota</taxon>
        <taxon>Pezizomycotina</taxon>
        <taxon>Dothideomycetes</taxon>
        <taxon>Pleosporomycetidae</taxon>
        <taxon>Pleosporales</taxon>
        <taxon>Pleosporineae</taxon>
        <taxon>Pleosporaceae</taxon>
        <taxon>Pyrenophora</taxon>
    </lineage>
</organism>
<name>B2VRV8_PYRTR</name>
<dbReference type="AlphaFoldDB" id="B2VRV8"/>
<reference evidence="3" key="1">
    <citation type="journal article" date="2013" name="G3 (Bethesda)">
        <title>Comparative genomics of a plant-pathogenic fungus, Pyrenophora tritici-repentis, reveals transduplication and the impact of repeat elements on pathogenicity and population divergence.</title>
        <authorList>
            <person name="Manning V.A."/>
            <person name="Pandelova I."/>
            <person name="Dhillon B."/>
            <person name="Wilhelm L.J."/>
            <person name="Goodwin S.B."/>
            <person name="Berlin A.M."/>
            <person name="Figueroa M."/>
            <person name="Freitag M."/>
            <person name="Hane J.K."/>
            <person name="Henrissat B."/>
            <person name="Holman W.H."/>
            <person name="Kodira C.D."/>
            <person name="Martin J."/>
            <person name="Oliver R.P."/>
            <person name="Robbertse B."/>
            <person name="Schackwitz W."/>
            <person name="Schwartz D.C."/>
            <person name="Spatafora J.W."/>
            <person name="Turgeon B.G."/>
            <person name="Yandava C."/>
            <person name="Young S."/>
            <person name="Zhou S."/>
            <person name="Zeng Q."/>
            <person name="Grigoriev I.V."/>
            <person name="Ma L.-J."/>
            <person name="Ciuffetti L.M."/>
        </authorList>
    </citation>
    <scope>NUCLEOTIDE SEQUENCE [LARGE SCALE GENOMIC DNA]</scope>
    <source>
        <strain evidence="3">Pt-1C-BFP</strain>
    </source>
</reference>
<dbReference type="STRING" id="426418.B2VRV8"/>
<accession>B2VRV8</accession>
<proteinExistence type="predicted"/>
<evidence type="ECO:0000313" key="3">
    <source>
        <dbReference type="Proteomes" id="UP000001471"/>
    </source>
</evidence>
<evidence type="ECO:0000313" key="2">
    <source>
        <dbReference type="EMBL" id="EDU39748.1"/>
    </source>
</evidence>
<evidence type="ECO:0000256" key="1">
    <source>
        <dbReference type="SAM" id="MobiDB-lite"/>
    </source>
</evidence>
<dbReference type="EMBL" id="DS231615">
    <property type="protein sequence ID" value="EDU39748.1"/>
    <property type="molecule type" value="Genomic_DNA"/>
</dbReference>
<sequence>MISLSTEIAPVKNVQLEGKFITITETEIHKPTSHSIPQHPSNQPLQTSAPQAKEFDAFSAQYPNKLFALQADVTQEALIQTAIDAILKDAGALHDMRVPSAPYGASKAGVRNMTYTLAMEWAQLSNSLTGSRSSIYGGMPRLAAVEELGGAYVYLLSDAASYTTSFDILVNGVIGIC</sequence>
<dbReference type="HOGENOM" id="CLU_1518607_0_0_1"/>
<gene>
    <name evidence="2" type="ORF">PTRG_00310</name>
</gene>
<dbReference type="Gene3D" id="3.40.50.720">
    <property type="entry name" value="NAD(P)-binding Rossmann-like Domain"/>
    <property type="match status" value="1"/>
</dbReference>
<dbReference type="Proteomes" id="UP000001471">
    <property type="component" value="Unassembled WGS sequence"/>
</dbReference>
<feature type="region of interest" description="Disordered" evidence="1">
    <location>
        <begin position="30"/>
        <end position="50"/>
    </location>
</feature>
<dbReference type="InterPro" id="IPR036291">
    <property type="entry name" value="NAD(P)-bd_dom_sf"/>
</dbReference>
<feature type="compositionally biased region" description="Polar residues" evidence="1">
    <location>
        <begin position="33"/>
        <end position="50"/>
    </location>
</feature>
<protein>
    <submittedName>
        <fullName evidence="2">Uncharacterized protein</fullName>
    </submittedName>
</protein>
<dbReference type="InterPro" id="IPR020904">
    <property type="entry name" value="Sc_DH/Rdtase_CS"/>
</dbReference>